<evidence type="ECO:0008006" key="6">
    <source>
        <dbReference type="Google" id="ProtNLM"/>
    </source>
</evidence>
<feature type="repeat" description="ANK" evidence="3">
    <location>
        <begin position="277"/>
        <end position="302"/>
    </location>
</feature>
<dbReference type="Gene3D" id="1.25.40.20">
    <property type="entry name" value="Ankyrin repeat-containing domain"/>
    <property type="match status" value="2"/>
</dbReference>
<feature type="repeat" description="ANK" evidence="3">
    <location>
        <begin position="63"/>
        <end position="95"/>
    </location>
</feature>
<dbReference type="Pfam" id="PF12796">
    <property type="entry name" value="Ank_2"/>
    <property type="match status" value="3"/>
</dbReference>
<protein>
    <recommendedName>
        <fullName evidence="6">Ankyrin repeat protein</fullName>
    </recommendedName>
</protein>
<evidence type="ECO:0000256" key="1">
    <source>
        <dbReference type="ARBA" id="ARBA00022737"/>
    </source>
</evidence>
<organism evidence="4 5">
    <name type="scientific">Tritrichomonas musculus</name>
    <dbReference type="NCBI Taxonomy" id="1915356"/>
    <lineage>
        <taxon>Eukaryota</taxon>
        <taxon>Metamonada</taxon>
        <taxon>Parabasalia</taxon>
        <taxon>Tritrichomonadida</taxon>
        <taxon>Tritrichomonadidae</taxon>
        <taxon>Tritrichomonas</taxon>
    </lineage>
</organism>
<keyword evidence="2 3" id="KW-0040">ANK repeat</keyword>
<evidence type="ECO:0000313" key="5">
    <source>
        <dbReference type="Proteomes" id="UP001470230"/>
    </source>
</evidence>
<dbReference type="Proteomes" id="UP001470230">
    <property type="component" value="Unassembled WGS sequence"/>
</dbReference>
<reference evidence="4 5" key="1">
    <citation type="submission" date="2024-04" db="EMBL/GenBank/DDBJ databases">
        <title>Tritrichomonas musculus Genome.</title>
        <authorList>
            <person name="Alves-Ferreira E."/>
            <person name="Grigg M."/>
            <person name="Lorenzi H."/>
            <person name="Galac M."/>
        </authorList>
    </citation>
    <scope>NUCLEOTIDE SEQUENCE [LARGE SCALE GENOMIC DNA]</scope>
    <source>
        <strain evidence="4 5">EAF2021</strain>
    </source>
</reference>
<dbReference type="PANTHER" id="PTHR24166:SF48">
    <property type="entry name" value="PROTEIN VAPYRIN"/>
    <property type="match status" value="1"/>
</dbReference>
<proteinExistence type="predicted"/>
<name>A0ABR2I557_9EUKA</name>
<dbReference type="PANTHER" id="PTHR24166">
    <property type="entry name" value="ROLLING PEBBLES, ISOFORM B"/>
    <property type="match status" value="1"/>
</dbReference>
<keyword evidence="5" id="KW-1185">Reference proteome</keyword>
<gene>
    <name evidence="4" type="ORF">M9Y10_015895</name>
</gene>
<sequence>MFGIYNGKNLYLPSPFSEWILDKKDFFRDDPANATNQGVLDSITKFKSLFQIIQQQFRQKDNKDRSPIHFACAGGNLNIVRMLYDAIYNLNMEDYYGYQPAHYSAMAGTTDIMKYLWTKGANILDKLKYVMSPFQVTCLYGNLDIIRLICESIDQDDKVLNEYHHIKYFENKAFLTPLHFACEGCHSNVVDYLLSKNKEIAKKHLTLIDHESRTPLEVACQNGFLECVKSLVKFGALSLDLEKSQSALFDARANGFPDIVTFLLRQKEIDINKVNSNDMTALEIAVINGQLEPVKVLIQNGALKIEPKMKLEFISCSMW</sequence>
<comment type="caution">
    <text evidence="4">The sequence shown here is derived from an EMBL/GenBank/DDBJ whole genome shotgun (WGS) entry which is preliminary data.</text>
</comment>
<dbReference type="SUPFAM" id="SSF48403">
    <property type="entry name" value="Ankyrin repeat"/>
    <property type="match status" value="1"/>
</dbReference>
<dbReference type="PROSITE" id="PS50297">
    <property type="entry name" value="ANK_REP_REGION"/>
    <property type="match status" value="4"/>
</dbReference>
<feature type="repeat" description="ANK" evidence="3">
    <location>
        <begin position="96"/>
        <end position="123"/>
    </location>
</feature>
<feature type="repeat" description="ANK" evidence="3">
    <location>
        <begin position="211"/>
        <end position="236"/>
    </location>
</feature>
<accession>A0ABR2I557</accession>
<dbReference type="EMBL" id="JAPFFF010000020">
    <property type="protein sequence ID" value="KAK8857490.1"/>
    <property type="molecule type" value="Genomic_DNA"/>
</dbReference>
<evidence type="ECO:0000313" key="4">
    <source>
        <dbReference type="EMBL" id="KAK8857490.1"/>
    </source>
</evidence>
<keyword evidence="1" id="KW-0677">Repeat</keyword>
<dbReference type="SMART" id="SM00248">
    <property type="entry name" value="ANK"/>
    <property type="match status" value="7"/>
</dbReference>
<dbReference type="InterPro" id="IPR036770">
    <property type="entry name" value="Ankyrin_rpt-contain_sf"/>
</dbReference>
<evidence type="ECO:0000256" key="3">
    <source>
        <dbReference type="PROSITE-ProRule" id="PRU00023"/>
    </source>
</evidence>
<evidence type="ECO:0000256" key="2">
    <source>
        <dbReference type="ARBA" id="ARBA00023043"/>
    </source>
</evidence>
<dbReference type="InterPro" id="IPR002110">
    <property type="entry name" value="Ankyrin_rpt"/>
</dbReference>
<dbReference type="InterPro" id="IPR050889">
    <property type="entry name" value="Dendritic_Spine_Reg/Scaffold"/>
</dbReference>
<dbReference type="PROSITE" id="PS50088">
    <property type="entry name" value="ANK_REPEAT"/>
    <property type="match status" value="4"/>
</dbReference>